<accession>A0A2I0IW33</accession>
<dbReference type="EMBL" id="PGOL01002478">
    <property type="protein sequence ID" value="PKI47606.1"/>
    <property type="molecule type" value="Genomic_DNA"/>
</dbReference>
<organism evidence="2 3">
    <name type="scientific">Punica granatum</name>
    <name type="common">Pomegranate</name>
    <dbReference type="NCBI Taxonomy" id="22663"/>
    <lineage>
        <taxon>Eukaryota</taxon>
        <taxon>Viridiplantae</taxon>
        <taxon>Streptophyta</taxon>
        <taxon>Embryophyta</taxon>
        <taxon>Tracheophyta</taxon>
        <taxon>Spermatophyta</taxon>
        <taxon>Magnoliopsida</taxon>
        <taxon>eudicotyledons</taxon>
        <taxon>Gunneridae</taxon>
        <taxon>Pentapetalae</taxon>
        <taxon>rosids</taxon>
        <taxon>malvids</taxon>
        <taxon>Myrtales</taxon>
        <taxon>Lythraceae</taxon>
        <taxon>Punica</taxon>
    </lineage>
</organism>
<comment type="caution">
    <text evidence="2">The sequence shown here is derived from an EMBL/GenBank/DDBJ whole genome shotgun (WGS) entry which is preliminary data.</text>
</comment>
<dbReference type="AlphaFoldDB" id="A0A2I0IW33"/>
<dbReference type="Proteomes" id="UP000233551">
    <property type="component" value="Unassembled WGS sequence"/>
</dbReference>
<reference evidence="2 3" key="1">
    <citation type="submission" date="2017-11" db="EMBL/GenBank/DDBJ databases">
        <title>De-novo sequencing of pomegranate (Punica granatum L.) genome.</title>
        <authorList>
            <person name="Akparov Z."/>
            <person name="Amiraslanov A."/>
            <person name="Hajiyeva S."/>
            <person name="Abbasov M."/>
            <person name="Kaur K."/>
            <person name="Hamwieh A."/>
            <person name="Solovyev V."/>
            <person name="Salamov A."/>
            <person name="Braich B."/>
            <person name="Kosarev P."/>
            <person name="Mahmoud A."/>
            <person name="Hajiyev E."/>
            <person name="Babayeva S."/>
            <person name="Izzatullayeva V."/>
            <person name="Mammadov A."/>
            <person name="Mammadov A."/>
            <person name="Sharifova S."/>
            <person name="Ojaghi J."/>
            <person name="Eynullazada K."/>
            <person name="Bayramov B."/>
            <person name="Abdulazimova A."/>
            <person name="Shahmuradov I."/>
        </authorList>
    </citation>
    <scope>NUCLEOTIDE SEQUENCE [LARGE SCALE GENOMIC DNA]</scope>
    <source>
        <strain evidence="3">cv. AG2017</strain>
        <tissue evidence="2">Leaf</tissue>
    </source>
</reference>
<evidence type="ECO:0000313" key="2">
    <source>
        <dbReference type="EMBL" id="PKI47606.1"/>
    </source>
</evidence>
<gene>
    <name evidence="2" type="ORF">CRG98_031995</name>
</gene>
<evidence type="ECO:0000256" key="1">
    <source>
        <dbReference type="SAM" id="Phobius"/>
    </source>
</evidence>
<keyword evidence="1" id="KW-0812">Transmembrane</keyword>
<evidence type="ECO:0000313" key="3">
    <source>
        <dbReference type="Proteomes" id="UP000233551"/>
    </source>
</evidence>
<proteinExistence type="predicted"/>
<feature type="transmembrane region" description="Helical" evidence="1">
    <location>
        <begin position="20"/>
        <end position="43"/>
    </location>
</feature>
<name>A0A2I0IW33_PUNGR</name>
<keyword evidence="1" id="KW-0472">Membrane</keyword>
<protein>
    <submittedName>
        <fullName evidence="2">Uncharacterized protein</fullName>
    </submittedName>
</protein>
<keyword evidence="3" id="KW-1185">Reference proteome</keyword>
<keyword evidence="1" id="KW-1133">Transmembrane helix</keyword>
<sequence>MRDPVPMPRNAGESRWSTGFILGIVSLLLFIIGLSTSINCCYFGKNLRLLCLSALNASELDLKPKATHEVAAHSTVASASSCIHCSRLAKNPIFGLKFTIILIVDHIDDLCHEAIFDMPDEAINAASHQSSGGFIVSRVIRQRARLLYGLWLDIYMIRVKFKYVGTHTYT</sequence>